<name>A0A3S3S0Z6_9ACAR</name>
<dbReference type="Gene3D" id="1.10.287.1350">
    <property type="match status" value="1"/>
</dbReference>
<evidence type="ECO:0000256" key="2">
    <source>
        <dbReference type="ARBA" id="ARBA00022679"/>
    </source>
</evidence>
<evidence type="ECO:0000256" key="4">
    <source>
        <dbReference type="ARBA" id="ARBA00037645"/>
    </source>
</evidence>
<feature type="domain" description="O-methyltransferase C-terminal" evidence="8">
    <location>
        <begin position="110"/>
        <end position="318"/>
    </location>
</feature>
<evidence type="ECO:0000313" key="10">
    <source>
        <dbReference type="EMBL" id="RWS07656.1"/>
    </source>
</evidence>
<dbReference type="GO" id="GO:0017096">
    <property type="term" value="F:acetylserotonin O-methyltransferase activity"/>
    <property type="evidence" value="ECO:0007669"/>
    <property type="project" value="UniProtKB-EC"/>
</dbReference>
<dbReference type="PANTHER" id="PTHR43712">
    <property type="entry name" value="PUTATIVE (AFU_ORTHOLOGUE AFUA_4G14580)-RELATED"/>
    <property type="match status" value="1"/>
</dbReference>
<evidence type="ECO:0000259" key="9">
    <source>
        <dbReference type="Pfam" id="PF08100"/>
    </source>
</evidence>
<dbReference type="InterPro" id="IPR001077">
    <property type="entry name" value="COMT_C"/>
</dbReference>
<dbReference type="PANTHER" id="PTHR43712:SF2">
    <property type="entry name" value="O-METHYLTRANSFERASE CICE"/>
    <property type="match status" value="1"/>
</dbReference>
<dbReference type="InterPro" id="IPR012967">
    <property type="entry name" value="COMT_dimerisation"/>
</dbReference>
<evidence type="ECO:0000256" key="6">
    <source>
        <dbReference type="ARBA" id="ARBA00040730"/>
    </source>
</evidence>
<gene>
    <name evidence="10" type="ORF">B4U79_16119</name>
</gene>
<dbReference type="SUPFAM" id="SSF46785">
    <property type="entry name" value="Winged helix' DNA-binding domain"/>
    <property type="match status" value="1"/>
</dbReference>
<keyword evidence="1" id="KW-0489">Methyltransferase</keyword>
<protein>
    <recommendedName>
        <fullName evidence="6">Acetylserotonin O-methyltransferase</fullName>
        <ecNumber evidence="5">2.1.1.4</ecNumber>
    </recommendedName>
    <alternativeName>
        <fullName evidence="7">Hydroxyindole O-methyltransferase</fullName>
    </alternativeName>
</protein>
<dbReference type="GO" id="GO:0046983">
    <property type="term" value="F:protein dimerization activity"/>
    <property type="evidence" value="ECO:0007669"/>
    <property type="project" value="InterPro"/>
</dbReference>
<comment type="caution">
    <text evidence="10">The sequence shown here is derived from an EMBL/GenBank/DDBJ whole genome shotgun (WGS) entry which is preliminary data.</text>
</comment>
<dbReference type="PIRSF" id="PIRSF005739">
    <property type="entry name" value="O-mtase"/>
    <property type="match status" value="1"/>
</dbReference>
<dbReference type="GO" id="GO:0032259">
    <property type="term" value="P:methylation"/>
    <property type="evidence" value="ECO:0007669"/>
    <property type="project" value="UniProtKB-KW"/>
</dbReference>
<dbReference type="EMBL" id="NCKU01003369">
    <property type="protein sequence ID" value="RWS07656.1"/>
    <property type="molecule type" value="Genomic_DNA"/>
</dbReference>
<sequence length="338" mass="38756">MREEQELAYQMHDFCIEFFISNALFVATKLNIADYLAIKPMTADDLAILTQSNSRSLYRLLRALASIEIFEEDHFKRFHLTPKANLLRESIPYGMKRSTIMFDGDEYTLWGKLMQALETGEQVSETLYGVPFWKHLKHNENDFQNMRLSLKEHSIAFCSHIPQVYDFNQFEHIIDVGCNDGTFMAFILANAMSAKGTLFDEPHVIEEAKKHLAMCEKSIRERCSFEAGNFLEAVPAGGDCYTLKSALVDWNEEDGVKIISNIRKQMKPGCKLLIIQSVLPELNKPHLGTQIDLLYLLCDNGKERTEEEFKNILTKAGLKFSKIIQTGYPLFDIVEAFL</sequence>
<dbReference type="PROSITE" id="PS51683">
    <property type="entry name" value="SAM_OMT_II"/>
    <property type="match status" value="1"/>
</dbReference>
<accession>A0A3S3S0Z6</accession>
<comment type="function">
    <text evidence="4">Catalyzes the transfer of a methyl group onto N-acetylserotonin, producing melatonin (N-acetyl-5-methoxytryptamine).</text>
</comment>
<evidence type="ECO:0000256" key="7">
    <source>
        <dbReference type="ARBA" id="ARBA00043054"/>
    </source>
</evidence>
<keyword evidence="11" id="KW-1185">Reference proteome</keyword>
<keyword evidence="2" id="KW-0808">Transferase</keyword>
<dbReference type="InterPro" id="IPR036388">
    <property type="entry name" value="WH-like_DNA-bd_sf"/>
</dbReference>
<evidence type="ECO:0000259" key="8">
    <source>
        <dbReference type="Pfam" id="PF00891"/>
    </source>
</evidence>
<dbReference type="InterPro" id="IPR016461">
    <property type="entry name" value="COMT-like"/>
</dbReference>
<evidence type="ECO:0000256" key="5">
    <source>
        <dbReference type="ARBA" id="ARBA00039116"/>
    </source>
</evidence>
<dbReference type="CDD" id="cd02440">
    <property type="entry name" value="AdoMet_MTases"/>
    <property type="match status" value="1"/>
</dbReference>
<dbReference type="InterPro" id="IPR029063">
    <property type="entry name" value="SAM-dependent_MTases_sf"/>
</dbReference>
<dbReference type="Gene3D" id="1.10.10.10">
    <property type="entry name" value="Winged helix-like DNA-binding domain superfamily/Winged helix DNA-binding domain"/>
    <property type="match status" value="1"/>
</dbReference>
<dbReference type="EC" id="2.1.1.4" evidence="5"/>
<dbReference type="OrthoDB" id="1606438at2759"/>
<reference evidence="10 11" key="1">
    <citation type="journal article" date="2018" name="Gigascience">
        <title>Genomes of trombidid mites reveal novel predicted allergens and laterally-transferred genes associated with secondary metabolism.</title>
        <authorList>
            <person name="Dong X."/>
            <person name="Chaisiri K."/>
            <person name="Xia D."/>
            <person name="Armstrong S.D."/>
            <person name="Fang Y."/>
            <person name="Donnelly M.J."/>
            <person name="Kadowaki T."/>
            <person name="McGarry J.W."/>
            <person name="Darby A.C."/>
            <person name="Makepeace B.L."/>
        </authorList>
    </citation>
    <scope>NUCLEOTIDE SEQUENCE [LARGE SCALE GENOMIC DNA]</scope>
    <source>
        <strain evidence="10">UoL-WK</strain>
    </source>
</reference>
<dbReference type="AlphaFoldDB" id="A0A3S3S0Z6"/>
<organism evidence="10 11">
    <name type="scientific">Dinothrombium tinctorium</name>
    <dbReference type="NCBI Taxonomy" id="1965070"/>
    <lineage>
        <taxon>Eukaryota</taxon>
        <taxon>Metazoa</taxon>
        <taxon>Ecdysozoa</taxon>
        <taxon>Arthropoda</taxon>
        <taxon>Chelicerata</taxon>
        <taxon>Arachnida</taxon>
        <taxon>Acari</taxon>
        <taxon>Acariformes</taxon>
        <taxon>Trombidiformes</taxon>
        <taxon>Prostigmata</taxon>
        <taxon>Anystina</taxon>
        <taxon>Parasitengona</taxon>
        <taxon>Trombidioidea</taxon>
        <taxon>Trombidiidae</taxon>
        <taxon>Dinothrombium</taxon>
    </lineage>
</organism>
<keyword evidence="3" id="KW-0949">S-adenosyl-L-methionine</keyword>
<dbReference type="Proteomes" id="UP000285301">
    <property type="component" value="Unassembled WGS sequence"/>
</dbReference>
<dbReference type="Pfam" id="PF00891">
    <property type="entry name" value="Methyltransf_2"/>
    <property type="match status" value="1"/>
</dbReference>
<dbReference type="InterPro" id="IPR036390">
    <property type="entry name" value="WH_DNA-bd_sf"/>
</dbReference>
<dbReference type="SUPFAM" id="SSF53335">
    <property type="entry name" value="S-adenosyl-L-methionine-dependent methyltransferases"/>
    <property type="match status" value="1"/>
</dbReference>
<dbReference type="Pfam" id="PF08100">
    <property type="entry name" value="Dimerisation"/>
    <property type="match status" value="1"/>
</dbReference>
<dbReference type="Gene3D" id="3.40.50.150">
    <property type="entry name" value="Vaccinia Virus protein VP39"/>
    <property type="match status" value="1"/>
</dbReference>
<proteinExistence type="predicted"/>
<feature type="domain" description="O-methyltransferase dimerisation" evidence="9">
    <location>
        <begin position="17"/>
        <end position="87"/>
    </location>
</feature>
<evidence type="ECO:0000313" key="11">
    <source>
        <dbReference type="Proteomes" id="UP000285301"/>
    </source>
</evidence>
<evidence type="ECO:0000256" key="1">
    <source>
        <dbReference type="ARBA" id="ARBA00022603"/>
    </source>
</evidence>
<evidence type="ECO:0000256" key="3">
    <source>
        <dbReference type="ARBA" id="ARBA00022691"/>
    </source>
</evidence>